<feature type="transmembrane region" description="Helical" evidence="1">
    <location>
        <begin position="91"/>
        <end position="111"/>
    </location>
</feature>
<accession>A0A1I6NPG4</accession>
<evidence type="ECO:0000256" key="1">
    <source>
        <dbReference type="SAM" id="Phobius"/>
    </source>
</evidence>
<sequence length="362" mass="42081">MKIFGIIFIEIHAIIHLIGFLKAFKIIEFNSLNLSISKTYGILWLLAAVMFTITTFLLIFKNNYWWLFGMFAVLISQIVIVVFWNEAKYGTIINLIMLLVCMFAYGNFSFANQVNTEVSQMLSKVETNQKTSTIINTIDNLPIPVQKWLKNCGIKNNLKIKNVYLKQEVLMKLKPQQKKWYKAIAQQYFITQPAAFNWMVTMDLNPIINLVGRDKLANGKGEMLIKVGAILPIVNEKNNSKINQATLQRYLAEIVWFPTSALSSNIYWEFVNDNCAKATILVNEILTSGYFYFNNEGEFIKFSAMRYKDVNDDKPKEWIVEVVESKVLNTIKIPVKLKATWKLDEEYFTWLQLKITEIYYNI</sequence>
<keyword evidence="1" id="KW-0812">Transmembrane</keyword>
<feature type="transmembrane region" description="Helical" evidence="1">
    <location>
        <begin position="6"/>
        <end position="27"/>
    </location>
</feature>
<name>A0A1I6NPG4_9FLAO</name>
<dbReference type="InterPro" id="IPR054213">
    <property type="entry name" value="DUF6920"/>
</dbReference>
<keyword evidence="3" id="KW-1185">Reference proteome</keyword>
<feature type="transmembrane region" description="Helical" evidence="1">
    <location>
        <begin position="39"/>
        <end position="59"/>
    </location>
</feature>
<feature type="transmembrane region" description="Helical" evidence="1">
    <location>
        <begin position="65"/>
        <end position="84"/>
    </location>
</feature>
<organism evidence="2 3">
    <name type="scientific">Lutibacter maritimus</name>
    <dbReference type="NCBI Taxonomy" id="593133"/>
    <lineage>
        <taxon>Bacteria</taxon>
        <taxon>Pseudomonadati</taxon>
        <taxon>Bacteroidota</taxon>
        <taxon>Flavobacteriia</taxon>
        <taxon>Flavobacteriales</taxon>
        <taxon>Flavobacteriaceae</taxon>
        <taxon>Lutibacter</taxon>
    </lineage>
</organism>
<evidence type="ECO:0000313" key="2">
    <source>
        <dbReference type="EMBL" id="SFS29773.1"/>
    </source>
</evidence>
<dbReference type="RefSeq" id="WP_090221751.1">
    <property type="nucleotide sequence ID" value="NZ_FOZP01000001.1"/>
</dbReference>
<dbReference type="STRING" id="593133.SAMN04488006_0286"/>
<keyword evidence="1" id="KW-1133">Transmembrane helix</keyword>
<proteinExistence type="predicted"/>
<reference evidence="3" key="1">
    <citation type="submission" date="2016-10" db="EMBL/GenBank/DDBJ databases">
        <authorList>
            <person name="Varghese N."/>
            <person name="Submissions S."/>
        </authorList>
    </citation>
    <scope>NUCLEOTIDE SEQUENCE [LARGE SCALE GENOMIC DNA]</scope>
    <source>
        <strain evidence="3">DSM 24450</strain>
    </source>
</reference>
<dbReference type="Proteomes" id="UP000199312">
    <property type="component" value="Unassembled WGS sequence"/>
</dbReference>
<protein>
    <submittedName>
        <fullName evidence="2">Uncharacterized protein</fullName>
    </submittedName>
</protein>
<dbReference type="EMBL" id="FOZP01000001">
    <property type="protein sequence ID" value="SFS29773.1"/>
    <property type="molecule type" value="Genomic_DNA"/>
</dbReference>
<evidence type="ECO:0000313" key="3">
    <source>
        <dbReference type="Proteomes" id="UP000199312"/>
    </source>
</evidence>
<keyword evidence="1" id="KW-0472">Membrane</keyword>
<dbReference type="OrthoDB" id="9786534at2"/>
<dbReference type="AlphaFoldDB" id="A0A1I6NPG4"/>
<gene>
    <name evidence="2" type="ORF">SAMN04488006_0286</name>
</gene>
<dbReference type="Pfam" id="PF21900">
    <property type="entry name" value="DUF6920"/>
    <property type="match status" value="1"/>
</dbReference>